<comment type="subcellular location">
    <subcellularLocation>
        <location evidence="1">Cell outer membrane</location>
    </subcellularLocation>
</comment>
<evidence type="ECO:0000256" key="3">
    <source>
        <dbReference type="ARBA" id="ARBA00022729"/>
    </source>
</evidence>
<evidence type="ECO:0000313" key="9">
    <source>
        <dbReference type="EMBL" id="SEF45421.1"/>
    </source>
</evidence>
<dbReference type="EMBL" id="FNUV01000001">
    <property type="protein sequence ID" value="SEF45421.1"/>
    <property type="molecule type" value="Genomic_DNA"/>
</dbReference>
<reference evidence="9 10" key="1">
    <citation type="submission" date="2016-10" db="EMBL/GenBank/DDBJ databases">
        <authorList>
            <person name="de Groot N.N."/>
        </authorList>
    </citation>
    <scope>NUCLEOTIDE SEQUENCE [LARGE SCALE GENOMIC DNA]</scope>
    <source>
        <strain evidence="9 10">AR32</strain>
    </source>
</reference>
<dbReference type="InterPro" id="IPR011990">
    <property type="entry name" value="TPR-like_helical_dom_sf"/>
</dbReference>
<dbReference type="InterPro" id="IPR012944">
    <property type="entry name" value="SusD_RagB_dom"/>
</dbReference>
<dbReference type="Pfam" id="PF07980">
    <property type="entry name" value="SusD_RagB"/>
    <property type="match status" value="1"/>
</dbReference>
<name>A0A1H5S6L7_XYLRU</name>
<gene>
    <name evidence="9" type="ORF">SAMN05216354_0507</name>
</gene>
<evidence type="ECO:0000313" key="10">
    <source>
        <dbReference type="Proteomes" id="UP000236735"/>
    </source>
</evidence>
<evidence type="ECO:0000256" key="1">
    <source>
        <dbReference type="ARBA" id="ARBA00004442"/>
    </source>
</evidence>
<dbReference type="SUPFAM" id="SSF48452">
    <property type="entry name" value="TPR-like"/>
    <property type="match status" value="1"/>
</dbReference>
<evidence type="ECO:0000256" key="5">
    <source>
        <dbReference type="ARBA" id="ARBA00023237"/>
    </source>
</evidence>
<dbReference type="GO" id="GO:0009279">
    <property type="term" value="C:cell outer membrane"/>
    <property type="evidence" value="ECO:0007669"/>
    <property type="project" value="UniProtKB-SubCell"/>
</dbReference>
<dbReference type="RefSeq" id="WP_103915173.1">
    <property type="nucleotide sequence ID" value="NZ_FNUV01000001.1"/>
</dbReference>
<evidence type="ECO:0000256" key="2">
    <source>
        <dbReference type="ARBA" id="ARBA00006275"/>
    </source>
</evidence>
<comment type="similarity">
    <text evidence="2">Belongs to the SusD family.</text>
</comment>
<protein>
    <submittedName>
        <fullName evidence="9">Starch-binding associating with outer membrane</fullName>
    </submittedName>
</protein>
<feature type="chain" id="PRO_5009283669" evidence="6">
    <location>
        <begin position="26"/>
        <end position="713"/>
    </location>
</feature>
<dbReference type="Proteomes" id="UP000236735">
    <property type="component" value="Unassembled WGS sequence"/>
</dbReference>
<proteinExistence type="inferred from homology"/>
<sequence length="713" mass="79672">MRYINKTLVCGALSMLALMGTTSCGDDFLKEDAGHKVTDALLEDETGALKMAAGLYGNIRWHFGYEWAYGITLYGCDEFTNGADLTAEPWNTYDNRLNALDCTPALGAANKNCPAVSALWDEMYYGISTANLVIDKAVNVQNEDSRNKALGEAYFLRGYNYYRLFCQYGGVVLQTEPANGVVRKFYDRATEDETLAQIISDLENAYQMLPKDKWRGNGTWTKYTAAHFLAKALLYRQSERCASWAGKYDKNADLTRAIALCDEVIAACPLAPDYWDLYAKWTGVDCKNEGLSEILMAAEHNEDSSTQGRFGNRTYNYFDPQFSNFSGGWVQRGQYIGGMDFQRCRPTEYAYSVFDNVNDARMWKTFKTVYGLNHANKTTEAVVAENGIKAEQMPGIGDEGIIFILNKKDDHRFDGEPYGTFGRGGVPHSFVNPLTGKWVPNAFPTFMGGKYVLFNYGVSGNTATSNVFCGINKTADGSRTGEKGDAHRDVIMARSGETYLVKAECQVRQGDYAGAINTINILRARGQWKNGEDRSYYTDGSMAFLKSDGGDKDNSTAAAQAVKKNKDFTGKVLTNTEAYYASMTHKNTYYLSTGIAETTEASDLQIKSYTQLPAEDEAILKEIGATSDYDRMLNFVFNERTRELLGEWNRWDELARTGLLVKRAKAFNPEAAPNVQDRHMYRPIPQKFIDTLQNEDGTNLSDAAKKAWQNPGY</sequence>
<feature type="domain" description="SusD-like N-terminal" evidence="8">
    <location>
        <begin position="117"/>
        <end position="231"/>
    </location>
</feature>
<keyword evidence="3 6" id="KW-0732">Signal</keyword>
<organism evidence="9 10">
    <name type="scientific">Xylanibacter ruminicola</name>
    <name type="common">Prevotella ruminicola</name>
    <dbReference type="NCBI Taxonomy" id="839"/>
    <lineage>
        <taxon>Bacteria</taxon>
        <taxon>Pseudomonadati</taxon>
        <taxon>Bacteroidota</taxon>
        <taxon>Bacteroidia</taxon>
        <taxon>Bacteroidales</taxon>
        <taxon>Prevotellaceae</taxon>
        <taxon>Xylanibacter</taxon>
    </lineage>
</organism>
<accession>A0A1H5S6L7</accession>
<evidence type="ECO:0000256" key="4">
    <source>
        <dbReference type="ARBA" id="ARBA00023136"/>
    </source>
</evidence>
<feature type="domain" description="RagB/SusD" evidence="7">
    <location>
        <begin position="459"/>
        <end position="692"/>
    </location>
</feature>
<keyword evidence="4" id="KW-0472">Membrane</keyword>
<dbReference type="PROSITE" id="PS51257">
    <property type="entry name" value="PROKAR_LIPOPROTEIN"/>
    <property type="match status" value="1"/>
</dbReference>
<feature type="signal peptide" evidence="6">
    <location>
        <begin position="1"/>
        <end position="25"/>
    </location>
</feature>
<dbReference type="AlphaFoldDB" id="A0A1H5S6L7"/>
<dbReference type="Gene3D" id="1.25.40.390">
    <property type="match status" value="1"/>
</dbReference>
<dbReference type="Pfam" id="PF14322">
    <property type="entry name" value="SusD-like_3"/>
    <property type="match status" value="1"/>
</dbReference>
<dbReference type="InterPro" id="IPR033985">
    <property type="entry name" value="SusD-like_N"/>
</dbReference>
<evidence type="ECO:0000259" key="7">
    <source>
        <dbReference type="Pfam" id="PF07980"/>
    </source>
</evidence>
<evidence type="ECO:0000259" key="8">
    <source>
        <dbReference type="Pfam" id="PF14322"/>
    </source>
</evidence>
<keyword evidence="5" id="KW-0998">Cell outer membrane</keyword>
<evidence type="ECO:0000256" key="6">
    <source>
        <dbReference type="SAM" id="SignalP"/>
    </source>
</evidence>